<gene>
    <name evidence="2" type="ORF">C5Y96_05655</name>
</gene>
<dbReference type="RefSeq" id="WP_105350739.1">
    <property type="nucleotide sequence ID" value="NZ_PUIA01000016.1"/>
</dbReference>
<dbReference type="OrthoDB" id="289689at2"/>
<proteinExistence type="predicted"/>
<reference evidence="2 3" key="1">
    <citation type="submission" date="2018-02" db="EMBL/GenBank/DDBJ databases">
        <title>Comparative genomes isolates from brazilian mangrove.</title>
        <authorList>
            <person name="Araujo J.E."/>
            <person name="Taketani R.G."/>
            <person name="Silva M.C.P."/>
            <person name="Loureco M.V."/>
            <person name="Andreote F.D."/>
        </authorList>
    </citation>
    <scope>NUCLEOTIDE SEQUENCE [LARGE SCALE GENOMIC DNA]</scope>
    <source>
        <strain evidence="2 3">HEX-2 MGV</strain>
    </source>
</reference>
<accession>A0A2S8G4F7</accession>
<evidence type="ECO:0000256" key="1">
    <source>
        <dbReference type="SAM" id="MobiDB-lite"/>
    </source>
</evidence>
<organism evidence="2 3">
    <name type="scientific">Blastopirellula marina</name>
    <dbReference type="NCBI Taxonomy" id="124"/>
    <lineage>
        <taxon>Bacteria</taxon>
        <taxon>Pseudomonadati</taxon>
        <taxon>Planctomycetota</taxon>
        <taxon>Planctomycetia</taxon>
        <taxon>Pirellulales</taxon>
        <taxon>Pirellulaceae</taxon>
        <taxon>Blastopirellula</taxon>
    </lineage>
</organism>
<name>A0A2S8G4F7_9BACT</name>
<protein>
    <submittedName>
        <fullName evidence="2">Uncharacterized protein</fullName>
    </submittedName>
</protein>
<feature type="compositionally biased region" description="Polar residues" evidence="1">
    <location>
        <begin position="101"/>
        <end position="119"/>
    </location>
</feature>
<evidence type="ECO:0000313" key="3">
    <source>
        <dbReference type="Proteomes" id="UP000240009"/>
    </source>
</evidence>
<dbReference type="Proteomes" id="UP000240009">
    <property type="component" value="Unassembled WGS sequence"/>
</dbReference>
<feature type="region of interest" description="Disordered" evidence="1">
    <location>
        <begin position="85"/>
        <end position="119"/>
    </location>
</feature>
<dbReference type="AlphaFoldDB" id="A0A2S8G4F7"/>
<sequence>MGTVNSFKEIWHSRKVHSATKAKDSTSQIVYLAIGTTDLTHLEAETYAKTNGPGNDANLLRETIDLDEICPGYFRCTFNFVHPDAPESKDDQQPGDPTEFSFDTSGGQTHITTSLGTTRYGTNPPDCKGAIGVTEPDKVEGVDIIVPQFRFSVKTTVAAAAVTLAFVKTLSERTGTVNDAPFKGWAAGEVLFLGVSGQQRGGGDWDLSFSFAMEKNKTGLQIGDITGIDKKGHQYLWVRFAAQKDAANYALVRRPTAVYVEDVYESTDFGDLGIGT</sequence>
<dbReference type="EMBL" id="PUIA01000016">
    <property type="protein sequence ID" value="PQO39339.1"/>
    <property type="molecule type" value="Genomic_DNA"/>
</dbReference>
<evidence type="ECO:0000313" key="2">
    <source>
        <dbReference type="EMBL" id="PQO39339.1"/>
    </source>
</evidence>
<comment type="caution">
    <text evidence="2">The sequence shown here is derived from an EMBL/GenBank/DDBJ whole genome shotgun (WGS) entry which is preliminary data.</text>
</comment>